<reference evidence="1 2" key="1">
    <citation type="submission" date="2021-05" db="EMBL/GenBank/DDBJ databases">
        <title>Draft Genome Sequences of Clinical Respiratory Isolates of Mycobacterium goodii Recovered in Ireland.</title>
        <authorList>
            <person name="Flanagan P.R."/>
            <person name="Mok S."/>
            <person name="Roycroft E."/>
            <person name="Rogers T.R."/>
            <person name="Fitzgibbon M."/>
        </authorList>
    </citation>
    <scope>NUCLEOTIDE SEQUENCE [LARGE SCALE GENOMIC DNA]</scope>
    <source>
        <strain evidence="1 2">14IE55</strain>
    </source>
</reference>
<name>A0ABS6HZK8_MYCGD</name>
<keyword evidence="2" id="KW-1185">Reference proteome</keyword>
<dbReference type="EMBL" id="JAHBOM010000056">
    <property type="protein sequence ID" value="MBU8827741.1"/>
    <property type="molecule type" value="Genomic_DNA"/>
</dbReference>
<dbReference type="Proteomes" id="UP000696413">
    <property type="component" value="Unassembled WGS sequence"/>
</dbReference>
<dbReference type="RefSeq" id="WP_214396332.1">
    <property type="nucleotide sequence ID" value="NZ_JAHBOL010000042.1"/>
</dbReference>
<organism evidence="1 2">
    <name type="scientific">Mycolicibacterium goodii</name>
    <name type="common">Mycobacterium goodii</name>
    <dbReference type="NCBI Taxonomy" id="134601"/>
    <lineage>
        <taxon>Bacteria</taxon>
        <taxon>Bacillati</taxon>
        <taxon>Actinomycetota</taxon>
        <taxon>Actinomycetes</taxon>
        <taxon>Mycobacteriales</taxon>
        <taxon>Mycobacteriaceae</taxon>
        <taxon>Mycolicibacterium</taxon>
    </lineage>
</organism>
<accession>A0ABS6HZK8</accession>
<evidence type="ECO:0000313" key="2">
    <source>
        <dbReference type="Proteomes" id="UP000696413"/>
    </source>
</evidence>
<evidence type="ECO:0000313" key="1">
    <source>
        <dbReference type="EMBL" id="MBU8827741.1"/>
    </source>
</evidence>
<comment type="caution">
    <text evidence="1">The sequence shown here is derived from an EMBL/GenBank/DDBJ whole genome shotgun (WGS) entry which is preliminary data.</text>
</comment>
<proteinExistence type="predicted"/>
<protein>
    <submittedName>
        <fullName evidence="1">Uncharacterized protein</fullName>
    </submittedName>
</protein>
<gene>
    <name evidence="1" type="ORF">KL859_33385</name>
</gene>
<sequence>MTTNREPMNDETQTQNAHVYLMSDGDGKARAEYRFGPSPTPKAVASVLDHYNLPTSEDVIEGFLAKPAPPNTDLGYLQGRPYYLARRRYREFE</sequence>